<reference evidence="6" key="2">
    <citation type="submission" date="2018-12" db="EMBL/GenBank/DDBJ databases">
        <title>Maribacter lutimaris sp. nov., isolated from marine sediment.</title>
        <authorList>
            <person name="Kim K.K."/>
        </authorList>
    </citation>
    <scope>NUCLEOTIDE SEQUENCE [LARGE SCALE GENOMIC DNA]</scope>
    <source>
        <strain evidence="6">PoM-212</strain>
    </source>
</reference>
<name>A0A426RKP3_9FLAO</name>
<dbReference type="SUPFAM" id="SSF46785">
    <property type="entry name" value="Winged helix' DNA-binding domain"/>
    <property type="match status" value="1"/>
</dbReference>
<accession>A0A426RKP3</accession>
<feature type="domain" description="HTH gntR-type" evidence="4">
    <location>
        <begin position="13"/>
        <end position="81"/>
    </location>
</feature>
<dbReference type="EMBL" id="QUSX01000001">
    <property type="protein sequence ID" value="RRQ49607.1"/>
    <property type="molecule type" value="Genomic_DNA"/>
</dbReference>
<dbReference type="SMART" id="SM00345">
    <property type="entry name" value="HTH_GNTR"/>
    <property type="match status" value="1"/>
</dbReference>
<dbReference type="Gene3D" id="1.10.10.10">
    <property type="entry name" value="Winged helix-like DNA-binding domain superfamily/Winged helix DNA-binding domain"/>
    <property type="match status" value="1"/>
</dbReference>
<proteinExistence type="predicted"/>
<keyword evidence="6" id="KW-1185">Reference proteome</keyword>
<evidence type="ECO:0000256" key="3">
    <source>
        <dbReference type="ARBA" id="ARBA00023163"/>
    </source>
</evidence>
<dbReference type="OrthoDB" id="742238at2"/>
<dbReference type="GO" id="GO:0003677">
    <property type="term" value="F:DNA binding"/>
    <property type="evidence" value="ECO:0007669"/>
    <property type="project" value="UniProtKB-KW"/>
</dbReference>
<dbReference type="PROSITE" id="PS50949">
    <property type="entry name" value="HTH_GNTR"/>
    <property type="match status" value="1"/>
</dbReference>
<sequence length="346" mass="39966">MLNQIKINPKSRKPKYLQIVDSIIENIASDNFKIDQKLPSINNLSEEFYLSRDTVEKAYNILKEQKVIVSIKGKGYFVNRTPLIAKTNILFLINKLSNYKMKVYNSFVAHAGAKAYVDLQVYHCDEGLFLNLLNKNFGAYDYYVVMPHFKTDSLNHVSTTPDVEKALAKISKDKLVLLDNNKGPSEDIFLQIYQDFQEDIYNALNDGIEKILGYNKLVLVYPEKSVYPYPKRILHGFRKFCVQHHLDFEIYDEIYDEMILKKGDLFIVIEENDLVNLLKRIREKDLVLGKEIGVISYNETPLKELLGITVISTNFVKMGQHAAEGILNKKGGNFKNEFNFIDRNSI</sequence>
<dbReference type="SUPFAM" id="SSF53822">
    <property type="entry name" value="Periplasmic binding protein-like I"/>
    <property type="match status" value="1"/>
</dbReference>
<dbReference type="Pfam" id="PF00392">
    <property type="entry name" value="GntR"/>
    <property type="match status" value="1"/>
</dbReference>
<dbReference type="CDD" id="cd07377">
    <property type="entry name" value="WHTH_GntR"/>
    <property type="match status" value="1"/>
</dbReference>
<dbReference type="Gene3D" id="3.40.50.2300">
    <property type="match status" value="2"/>
</dbReference>
<evidence type="ECO:0000259" key="4">
    <source>
        <dbReference type="PROSITE" id="PS50949"/>
    </source>
</evidence>
<protein>
    <submittedName>
        <fullName evidence="5">GntR family transcriptional regulator</fullName>
    </submittedName>
</protein>
<dbReference type="AlphaFoldDB" id="A0A426RKP3"/>
<organism evidence="5 6">
    <name type="scientific">Maribacter algicola</name>
    <dbReference type="NCBI Taxonomy" id="2498892"/>
    <lineage>
        <taxon>Bacteria</taxon>
        <taxon>Pseudomonadati</taxon>
        <taxon>Bacteroidota</taxon>
        <taxon>Flavobacteriia</taxon>
        <taxon>Flavobacteriales</taxon>
        <taxon>Flavobacteriaceae</taxon>
        <taxon>Maribacter</taxon>
    </lineage>
</organism>
<comment type="caution">
    <text evidence="5">The sequence shown here is derived from an EMBL/GenBank/DDBJ whole genome shotgun (WGS) entry which is preliminary data.</text>
</comment>
<evidence type="ECO:0000313" key="6">
    <source>
        <dbReference type="Proteomes" id="UP000286990"/>
    </source>
</evidence>
<gene>
    <name evidence="5" type="ORF">DZC72_03130</name>
</gene>
<dbReference type="PANTHER" id="PTHR38445">
    <property type="entry name" value="HTH-TYPE TRANSCRIPTIONAL REPRESSOR YTRA"/>
    <property type="match status" value="1"/>
</dbReference>
<dbReference type="PANTHER" id="PTHR38445:SF10">
    <property type="entry name" value="GNTR-FAMILY TRANSCRIPTIONAL REGULATOR"/>
    <property type="match status" value="1"/>
</dbReference>
<evidence type="ECO:0000313" key="5">
    <source>
        <dbReference type="EMBL" id="RRQ49607.1"/>
    </source>
</evidence>
<keyword evidence="1" id="KW-0805">Transcription regulation</keyword>
<reference evidence="6" key="1">
    <citation type="submission" date="2018-08" db="EMBL/GenBank/DDBJ databases">
        <authorList>
            <person name="Khan S.A."/>
            <person name="J S.E."/>
        </authorList>
    </citation>
    <scope>NUCLEOTIDE SEQUENCE [LARGE SCALE GENOMIC DNA]</scope>
    <source>
        <strain evidence="6">PoM-212</strain>
    </source>
</reference>
<dbReference type="Proteomes" id="UP000286990">
    <property type="component" value="Unassembled WGS sequence"/>
</dbReference>
<evidence type="ECO:0000256" key="2">
    <source>
        <dbReference type="ARBA" id="ARBA00023125"/>
    </source>
</evidence>
<dbReference type="InterPro" id="IPR036388">
    <property type="entry name" value="WH-like_DNA-bd_sf"/>
</dbReference>
<dbReference type="InterPro" id="IPR028082">
    <property type="entry name" value="Peripla_BP_I"/>
</dbReference>
<keyword evidence="2" id="KW-0238">DNA-binding</keyword>
<dbReference type="InterPro" id="IPR000524">
    <property type="entry name" value="Tscrpt_reg_HTH_GntR"/>
</dbReference>
<dbReference type="GO" id="GO:0003700">
    <property type="term" value="F:DNA-binding transcription factor activity"/>
    <property type="evidence" value="ECO:0007669"/>
    <property type="project" value="InterPro"/>
</dbReference>
<dbReference type="InterPro" id="IPR036390">
    <property type="entry name" value="WH_DNA-bd_sf"/>
</dbReference>
<evidence type="ECO:0000256" key="1">
    <source>
        <dbReference type="ARBA" id="ARBA00023015"/>
    </source>
</evidence>
<dbReference type="RefSeq" id="WP_125221429.1">
    <property type="nucleotide sequence ID" value="NZ_QUSX01000001.1"/>
</dbReference>
<keyword evidence="3" id="KW-0804">Transcription</keyword>